<dbReference type="InterPro" id="IPR018085">
    <property type="entry name" value="Ura-DNA_Glyclase_AS"/>
</dbReference>
<dbReference type="GO" id="GO:0005634">
    <property type="term" value="C:nucleus"/>
    <property type="evidence" value="ECO:0007669"/>
    <property type="project" value="UniProtKB-SubCell"/>
</dbReference>
<evidence type="ECO:0000256" key="9">
    <source>
        <dbReference type="RuleBase" id="RU003780"/>
    </source>
</evidence>
<dbReference type="InterPro" id="IPR002043">
    <property type="entry name" value="UDG_fam1"/>
</dbReference>
<dbReference type="Proteomes" id="UP000241769">
    <property type="component" value="Unassembled WGS sequence"/>
</dbReference>
<evidence type="ECO:0000256" key="5">
    <source>
        <dbReference type="ARBA" id="ARBA00022801"/>
    </source>
</evidence>
<dbReference type="InterPro" id="IPR036895">
    <property type="entry name" value="Uracil-DNA_glycosylase-like_sf"/>
</dbReference>
<dbReference type="SMART" id="SM00986">
    <property type="entry name" value="UDG"/>
    <property type="match status" value="1"/>
</dbReference>
<dbReference type="OrthoDB" id="10031947at2759"/>
<evidence type="ECO:0000256" key="3">
    <source>
        <dbReference type="ARBA" id="ARBA00012030"/>
    </source>
</evidence>
<evidence type="ECO:0000256" key="10">
    <source>
        <dbReference type="SAM" id="MobiDB-lite"/>
    </source>
</evidence>
<dbReference type="PANTHER" id="PTHR11264:SF0">
    <property type="entry name" value="URACIL-DNA GLYCOSYLASE"/>
    <property type="match status" value="1"/>
</dbReference>
<protein>
    <recommendedName>
        <fullName evidence="3 7">Uracil-DNA glycosylase</fullName>
        <shortName evidence="7">UDG</shortName>
        <ecNumber evidence="3 7">3.2.2.27</ecNumber>
    </recommendedName>
</protein>
<keyword evidence="7" id="KW-0539">Nucleus</keyword>
<dbReference type="NCBIfam" id="NF003588">
    <property type="entry name" value="PRK05254.1-1"/>
    <property type="match status" value="1"/>
</dbReference>
<dbReference type="HAMAP" id="MF_00148">
    <property type="entry name" value="UDG"/>
    <property type="match status" value="1"/>
</dbReference>
<evidence type="ECO:0000313" key="12">
    <source>
        <dbReference type="EMBL" id="PRP83623.1"/>
    </source>
</evidence>
<proteinExistence type="inferred from homology"/>
<dbReference type="NCBIfam" id="TIGR00628">
    <property type="entry name" value="ung"/>
    <property type="match status" value="1"/>
</dbReference>
<accession>A0A2P6NI34</accession>
<comment type="catalytic activity">
    <reaction evidence="1 7 9">
        <text>Hydrolyzes single-stranded DNA or mismatched double-stranded DNA and polynucleotides, releasing free uracil.</text>
        <dbReference type="EC" id="3.2.2.27"/>
    </reaction>
</comment>
<evidence type="ECO:0000256" key="7">
    <source>
        <dbReference type="HAMAP-Rule" id="MF_03166"/>
    </source>
</evidence>
<dbReference type="NCBIfam" id="NF003589">
    <property type="entry name" value="PRK05254.1-2"/>
    <property type="match status" value="1"/>
</dbReference>
<feature type="domain" description="Uracil-DNA glycosylase-like" evidence="11">
    <location>
        <begin position="144"/>
        <end position="304"/>
    </location>
</feature>
<dbReference type="InterPro" id="IPR005122">
    <property type="entry name" value="Uracil-DNA_glycosylase-like"/>
</dbReference>
<keyword evidence="7" id="KW-0496">Mitochondrion</keyword>
<dbReference type="EMBL" id="MDYQ01000079">
    <property type="protein sequence ID" value="PRP83623.1"/>
    <property type="molecule type" value="Genomic_DNA"/>
</dbReference>
<name>A0A2P6NI34_9EUKA</name>
<keyword evidence="6 7" id="KW-0234">DNA repair</keyword>
<keyword evidence="4 7" id="KW-0227">DNA damage</keyword>
<feature type="active site" description="Proton acceptor" evidence="7 8">
    <location>
        <position position="159"/>
    </location>
</feature>
<dbReference type="Pfam" id="PF03167">
    <property type="entry name" value="UDG"/>
    <property type="match status" value="1"/>
</dbReference>
<evidence type="ECO:0000256" key="2">
    <source>
        <dbReference type="ARBA" id="ARBA00008184"/>
    </source>
</evidence>
<dbReference type="FunCoup" id="A0A2P6NI34">
    <property type="interactions" value="364"/>
</dbReference>
<feature type="compositionally biased region" description="Basic and acidic residues" evidence="10">
    <location>
        <begin position="65"/>
        <end position="85"/>
    </location>
</feature>
<feature type="region of interest" description="Disordered" evidence="10">
    <location>
        <begin position="31"/>
        <end position="85"/>
    </location>
</feature>
<dbReference type="CDD" id="cd10027">
    <property type="entry name" value="UDG-F1-like"/>
    <property type="match status" value="1"/>
</dbReference>
<dbReference type="PANTHER" id="PTHR11264">
    <property type="entry name" value="URACIL-DNA GLYCOSYLASE"/>
    <property type="match status" value="1"/>
</dbReference>
<evidence type="ECO:0000256" key="6">
    <source>
        <dbReference type="ARBA" id="ARBA00023204"/>
    </source>
</evidence>
<organism evidence="12 13">
    <name type="scientific">Planoprotostelium fungivorum</name>
    <dbReference type="NCBI Taxonomy" id="1890364"/>
    <lineage>
        <taxon>Eukaryota</taxon>
        <taxon>Amoebozoa</taxon>
        <taxon>Evosea</taxon>
        <taxon>Variosea</taxon>
        <taxon>Cavosteliida</taxon>
        <taxon>Cavosteliaceae</taxon>
        <taxon>Planoprotostelium</taxon>
    </lineage>
</organism>
<evidence type="ECO:0000256" key="8">
    <source>
        <dbReference type="PROSITE-ProRule" id="PRU10072"/>
    </source>
</evidence>
<gene>
    <name evidence="12" type="ORF">PROFUN_08349</name>
</gene>
<comment type="subcellular location">
    <subcellularLocation>
        <location evidence="7">Mitochondrion</location>
    </subcellularLocation>
    <subcellularLocation>
        <location evidence="7">Nucleus</location>
    </subcellularLocation>
</comment>
<dbReference type="GO" id="GO:0004844">
    <property type="term" value="F:uracil DNA N-glycosylase activity"/>
    <property type="evidence" value="ECO:0007669"/>
    <property type="project" value="UniProtKB-UniRule"/>
</dbReference>
<dbReference type="NCBIfam" id="NF003592">
    <property type="entry name" value="PRK05254.1-5"/>
    <property type="match status" value="1"/>
</dbReference>
<reference evidence="12 13" key="1">
    <citation type="journal article" date="2018" name="Genome Biol. Evol.">
        <title>Multiple Roots of Fruiting Body Formation in Amoebozoa.</title>
        <authorList>
            <person name="Hillmann F."/>
            <person name="Forbes G."/>
            <person name="Novohradska S."/>
            <person name="Ferling I."/>
            <person name="Riege K."/>
            <person name="Groth M."/>
            <person name="Westermann M."/>
            <person name="Marz M."/>
            <person name="Spaller T."/>
            <person name="Winckler T."/>
            <person name="Schaap P."/>
            <person name="Glockner G."/>
        </authorList>
    </citation>
    <scope>NUCLEOTIDE SEQUENCE [LARGE SCALE GENOMIC DNA]</scope>
    <source>
        <strain evidence="12 13">Jena</strain>
    </source>
</reference>
<comment type="caution">
    <text evidence="12">The sequence shown here is derived from an EMBL/GenBank/DDBJ whole genome shotgun (WGS) entry which is preliminary data.</text>
</comment>
<dbReference type="SUPFAM" id="SSF52141">
    <property type="entry name" value="Uracil-DNA glycosylase-like"/>
    <property type="match status" value="1"/>
</dbReference>
<dbReference type="InParanoid" id="A0A2P6NI34"/>
<dbReference type="STRING" id="1890364.A0A2P6NI34"/>
<comment type="similarity">
    <text evidence="2 7 9">Belongs to the uracil-DNA glycosylase (UDG) superfamily. UNG family.</text>
</comment>
<dbReference type="NCBIfam" id="NF003591">
    <property type="entry name" value="PRK05254.1-4"/>
    <property type="match status" value="1"/>
</dbReference>
<sequence>MISLLRTRSISTLQRLKSLPEQQRHRITLSRQLTTTSMPKKKLEETAQEAPAKKQRGLDAFIIKKTPEKKTEETNGGKEEEKEPTIVESTGTLFDHLKDPHWRAALADEVQKPYFKKLISQIEQEKKDGKEIFPPEEDIFAAMNLTPLKDVKVVIIGQDPYHDNNQAHGLSFSVRKGITVPPSLRNIYKELSTDIPDFKIPKSGDLTQWAERGVLLLNASLTVRAHEANSHSKYGWLTFTDAIIRIVNEKKSGVVFLLWGGFAQKKGANINRSKHAVIEAAHPSPLSVKKWWGCKCFSKTNKELEKFGEEPIDWTIRED</sequence>
<dbReference type="AlphaFoldDB" id="A0A2P6NI34"/>
<evidence type="ECO:0000313" key="13">
    <source>
        <dbReference type="Proteomes" id="UP000241769"/>
    </source>
</evidence>
<dbReference type="GO" id="GO:0005739">
    <property type="term" value="C:mitochondrion"/>
    <property type="evidence" value="ECO:0007669"/>
    <property type="project" value="UniProtKB-SubCell"/>
</dbReference>
<evidence type="ECO:0000259" key="11">
    <source>
        <dbReference type="SMART" id="SM00986"/>
    </source>
</evidence>
<keyword evidence="13" id="KW-1185">Reference proteome</keyword>
<dbReference type="GO" id="GO:0097510">
    <property type="term" value="P:base-excision repair, AP site formation via deaminated base removal"/>
    <property type="evidence" value="ECO:0007669"/>
    <property type="project" value="TreeGrafter"/>
</dbReference>
<dbReference type="Gene3D" id="3.40.470.10">
    <property type="entry name" value="Uracil-DNA glycosylase-like domain"/>
    <property type="match status" value="1"/>
</dbReference>
<dbReference type="EC" id="3.2.2.27" evidence="3 7"/>
<evidence type="ECO:0000256" key="4">
    <source>
        <dbReference type="ARBA" id="ARBA00022763"/>
    </source>
</evidence>
<comment type="function">
    <text evidence="7 9">Excises uracil residues from the DNA which can arise as a result of misincorporation of dUMP residues by DNA polymerase or due to deamination of cytosine.</text>
</comment>
<keyword evidence="5 7" id="KW-0378">Hydrolase</keyword>
<dbReference type="FunFam" id="3.40.470.10:FF:000001">
    <property type="entry name" value="Uracil-DNA glycosylase"/>
    <property type="match status" value="1"/>
</dbReference>
<dbReference type="PROSITE" id="PS00130">
    <property type="entry name" value="U_DNA_GLYCOSYLASE"/>
    <property type="match status" value="1"/>
</dbReference>
<evidence type="ECO:0000256" key="1">
    <source>
        <dbReference type="ARBA" id="ARBA00001400"/>
    </source>
</evidence>
<dbReference type="SMART" id="SM00987">
    <property type="entry name" value="UreE_C"/>
    <property type="match status" value="1"/>
</dbReference>